<organism evidence="2 3">
    <name type="scientific">Laodelphax striatellus</name>
    <name type="common">Small brown planthopper</name>
    <name type="synonym">Delphax striatella</name>
    <dbReference type="NCBI Taxonomy" id="195883"/>
    <lineage>
        <taxon>Eukaryota</taxon>
        <taxon>Metazoa</taxon>
        <taxon>Ecdysozoa</taxon>
        <taxon>Arthropoda</taxon>
        <taxon>Hexapoda</taxon>
        <taxon>Insecta</taxon>
        <taxon>Pterygota</taxon>
        <taxon>Neoptera</taxon>
        <taxon>Paraneoptera</taxon>
        <taxon>Hemiptera</taxon>
        <taxon>Auchenorrhyncha</taxon>
        <taxon>Fulgoroidea</taxon>
        <taxon>Delphacidae</taxon>
        <taxon>Criomorphinae</taxon>
        <taxon>Laodelphax</taxon>
    </lineage>
</organism>
<reference evidence="2 3" key="1">
    <citation type="journal article" date="2017" name="Gigascience">
        <title>Genome sequence of the small brown planthopper, Laodelphax striatellus.</title>
        <authorList>
            <person name="Zhu J."/>
            <person name="Jiang F."/>
            <person name="Wang X."/>
            <person name="Yang P."/>
            <person name="Bao Y."/>
            <person name="Zhao W."/>
            <person name="Wang W."/>
            <person name="Lu H."/>
            <person name="Wang Q."/>
            <person name="Cui N."/>
            <person name="Li J."/>
            <person name="Chen X."/>
            <person name="Luo L."/>
            <person name="Yu J."/>
            <person name="Kang L."/>
            <person name="Cui F."/>
        </authorList>
    </citation>
    <scope>NUCLEOTIDE SEQUENCE [LARGE SCALE GENOMIC DNA]</scope>
    <source>
        <strain evidence="2">Lst14</strain>
    </source>
</reference>
<proteinExistence type="predicted"/>
<keyword evidence="1" id="KW-0732">Signal</keyword>
<dbReference type="AlphaFoldDB" id="A0A482XJZ2"/>
<feature type="chain" id="PRO_5019849746" evidence="1">
    <location>
        <begin position="37"/>
        <end position="156"/>
    </location>
</feature>
<evidence type="ECO:0000313" key="3">
    <source>
        <dbReference type="Proteomes" id="UP000291343"/>
    </source>
</evidence>
<keyword evidence="3" id="KW-1185">Reference proteome</keyword>
<gene>
    <name evidence="2" type="ORF">LSTR_LSTR010816</name>
</gene>
<evidence type="ECO:0000256" key="1">
    <source>
        <dbReference type="SAM" id="SignalP"/>
    </source>
</evidence>
<dbReference type="InParanoid" id="A0A482XJZ2"/>
<comment type="caution">
    <text evidence="2">The sequence shown here is derived from an EMBL/GenBank/DDBJ whole genome shotgun (WGS) entry which is preliminary data.</text>
</comment>
<feature type="signal peptide" evidence="1">
    <location>
        <begin position="1"/>
        <end position="36"/>
    </location>
</feature>
<dbReference type="Proteomes" id="UP000291343">
    <property type="component" value="Unassembled WGS sequence"/>
</dbReference>
<dbReference type="SMR" id="A0A482XJZ2"/>
<sequence length="156" mass="17547">MINSTSLWMSGKDMLCLSNFYVLLLTSTLLLQETAAVSYRVVGYQSPEKVSMVHNPEIDSVNSDIKADTTILQVPEQKIQNLDERLCRPGYKMDKFKRYRSAEFFTRRIHIQQAAEHCEISSADRTALFRAPDAPLVIADSSSPPPHCDPPLALTC</sequence>
<dbReference type="EMBL" id="QKKF02007782">
    <property type="protein sequence ID" value="RZF45860.1"/>
    <property type="molecule type" value="Genomic_DNA"/>
</dbReference>
<name>A0A482XJZ2_LAOST</name>
<evidence type="ECO:0000313" key="2">
    <source>
        <dbReference type="EMBL" id="RZF45860.1"/>
    </source>
</evidence>
<protein>
    <submittedName>
        <fullName evidence="2">Uncharacterized protein</fullName>
    </submittedName>
</protein>
<accession>A0A482XJZ2</accession>
<dbReference type="OrthoDB" id="10445348at2759"/>